<feature type="compositionally biased region" description="Basic residues" evidence="5">
    <location>
        <begin position="433"/>
        <end position="452"/>
    </location>
</feature>
<evidence type="ECO:0000313" key="7">
    <source>
        <dbReference type="EMBL" id="KAG2223940.1"/>
    </source>
</evidence>
<dbReference type="InterPro" id="IPR001965">
    <property type="entry name" value="Znf_PHD"/>
</dbReference>
<sequence length="777" mass="90477">MSTENLEEIDKIRNNIEFASIAQFFHTFQSAFHPWPAAYNPASFLANQTHLASRAAKRSDDDYVFATEDLESMLLKREERYRLQEIMVRMLRLLTRNRFINTDTWQSYFAKEIDKREALDPNPFRPGEEENNEQDQIEKEDTSQKAEDKSERFGDGKQQQPSTSPAPSKPLIDYFTFPLMTKLHLIYLLCEWQLDDAAAFREHLDSEEDAVHWRVEPIGFDAKGSSYWLFDDNRLYKETPKPKRTRPQKKKSRPRPKGSRRSTRRSAQIKEEEEEEEEDIEEWMPWKLVCISKNDWEEFPKKFENSKNTDEQQFYALLSNDVLPKVIPVLQEHEDELKKKELLANRKRSSRIMYKELAALEHEQQAILEEKEDKTRKSSRREEMDRKKEEKQKANIAKEREERLRDRERRLEQREHAHDEAERKKTLTETKGGKKKTGKTHKGKKRGRKPKNKIAEEEEDAWTFDCVCGVSGQNIDDGTPMIACERCETWQHIECLQKAGQVSQDEEILDKSIFFCKICQKKEVQDVDVDGFEDDASRDTEVKRTKVDHSHHPASSVIPPQPEVTHLNGYRPPVPDHPIMTTSTWSPHQSSPSQSQPQPQSQPQLQPHSHPSHPQQIQRNPDQLSPSAFPILKPMLPADYANRNDHHHPVLPPLLPQIAHSVQNIYPQSIRPAPPVPSVKPATVSSQPQSPQIKLHLRPQPQIHAQPESEAQPLRSAPQYTPTQQYSHRQPQSSQQQYTKLPPPPQQHQQQGQEHQSENNNNGYLGTTHHQVESQDH</sequence>
<name>A0A8H7VKH6_9FUNG</name>
<dbReference type="InterPro" id="IPR019786">
    <property type="entry name" value="Zinc_finger_PHD-type_CS"/>
</dbReference>
<feature type="compositionally biased region" description="Low complexity" evidence="5">
    <location>
        <begin position="586"/>
        <end position="616"/>
    </location>
</feature>
<evidence type="ECO:0000313" key="8">
    <source>
        <dbReference type="Proteomes" id="UP000646827"/>
    </source>
</evidence>
<feature type="region of interest" description="Disordered" evidence="5">
    <location>
        <begin position="238"/>
        <end position="276"/>
    </location>
</feature>
<dbReference type="EMBL" id="JAEPRB010000052">
    <property type="protein sequence ID" value="KAG2223940.1"/>
    <property type="molecule type" value="Genomic_DNA"/>
</dbReference>
<feature type="compositionally biased region" description="Basic residues" evidence="5">
    <location>
        <begin position="242"/>
        <end position="264"/>
    </location>
</feature>
<dbReference type="InterPro" id="IPR019787">
    <property type="entry name" value="Znf_PHD-finger"/>
</dbReference>
<dbReference type="Gene3D" id="3.30.40.10">
    <property type="entry name" value="Zinc/RING finger domain, C3HC4 (zinc finger)"/>
    <property type="match status" value="1"/>
</dbReference>
<proteinExistence type="predicted"/>
<dbReference type="SUPFAM" id="SSF57903">
    <property type="entry name" value="FYVE/PHD zinc finger"/>
    <property type="match status" value="1"/>
</dbReference>
<evidence type="ECO:0000256" key="2">
    <source>
        <dbReference type="ARBA" id="ARBA00022771"/>
    </source>
</evidence>
<feature type="compositionally biased region" description="Polar residues" evidence="5">
    <location>
        <begin position="718"/>
        <end position="739"/>
    </location>
</feature>
<dbReference type="PROSITE" id="PS50016">
    <property type="entry name" value="ZF_PHD_2"/>
    <property type="match status" value="1"/>
</dbReference>
<dbReference type="AlphaFoldDB" id="A0A8H7VKH6"/>
<dbReference type="InterPro" id="IPR028938">
    <property type="entry name" value="Rsf1-like"/>
</dbReference>
<evidence type="ECO:0000256" key="3">
    <source>
        <dbReference type="ARBA" id="ARBA00022833"/>
    </source>
</evidence>
<dbReference type="PANTHER" id="PTHR14296:SF3">
    <property type="entry name" value="DIKAR, ISOFORM F"/>
    <property type="match status" value="1"/>
</dbReference>
<feature type="region of interest" description="Disordered" evidence="5">
    <location>
        <begin position="118"/>
        <end position="170"/>
    </location>
</feature>
<evidence type="ECO:0000256" key="5">
    <source>
        <dbReference type="SAM" id="MobiDB-lite"/>
    </source>
</evidence>
<keyword evidence="8" id="KW-1185">Reference proteome</keyword>
<protein>
    <recommendedName>
        <fullName evidence="6">PHD-type domain-containing protein</fullName>
    </recommendedName>
</protein>
<dbReference type="GO" id="GO:0006355">
    <property type="term" value="P:regulation of DNA-templated transcription"/>
    <property type="evidence" value="ECO:0007669"/>
    <property type="project" value="InterPro"/>
</dbReference>
<gene>
    <name evidence="7" type="ORF">INT45_009392</name>
</gene>
<feature type="compositionally biased region" description="Low complexity" evidence="5">
    <location>
        <begin position="747"/>
        <end position="763"/>
    </location>
</feature>
<dbReference type="GO" id="GO:0008270">
    <property type="term" value="F:zinc ion binding"/>
    <property type="evidence" value="ECO:0007669"/>
    <property type="project" value="UniProtKB-KW"/>
</dbReference>
<dbReference type="GO" id="GO:0031213">
    <property type="term" value="C:RSF complex"/>
    <property type="evidence" value="ECO:0007669"/>
    <property type="project" value="InterPro"/>
</dbReference>
<keyword evidence="3" id="KW-0862">Zinc</keyword>
<evidence type="ECO:0000256" key="4">
    <source>
        <dbReference type="PROSITE-ProRule" id="PRU00146"/>
    </source>
</evidence>
<feature type="compositionally biased region" description="Basic and acidic residues" evidence="5">
    <location>
        <begin position="537"/>
        <end position="551"/>
    </location>
</feature>
<reference evidence="7 8" key="1">
    <citation type="submission" date="2020-12" db="EMBL/GenBank/DDBJ databases">
        <title>Metabolic potential, ecology and presence of endohyphal bacteria is reflected in genomic diversity of Mucoromycotina.</title>
        <authorList>
            <person name="Muszewska A."/>
            <person name="Okrasinska A."/>
            <person name="Steczkiewicz K."/>
            <person name="Drgas O."/>
            <person name="Orlowska M."/>
            <person name="Perlinska-Lenart U."/>
            <person name="Aleksandrzak-Piekarczyk T."/>
            <person name="Szatraj K."/>
            <person name="Zielenkiewicz U."/>
            <person name="Pilsyk S."/>
            <person name="Malc E."/>
            <person name="Mieczkowski P."/>
            <person name="Kruszewska J.S."/>
            <person name="Biernat P."/>
            <person name="Pawlowska J."/>
        </authorList>
    </citation>
    <scope>NUCLEOTIDE SEQUENCE [LARGE SCALE GENOMIC DNA]</scope>
    <source>
        <strain evidence="7 8">CBS 142.35</strain>
    </source>
</reference>
<comment type="caution">
    <text evidence="7">The sequence shown here is derived from an EMBL/GenBank/DDBJ whole genome shotgun (WGS) entry which is preliminary data.</text>
</comment>
<dbReference type="Proteomes" id="UP000646827">
    <property type="component" value="Unassembled WGS sequence"/>
</dbReference>
<feature type="compositionally biased region" description="Basic and acidic residues" evidence="5">
    <location>
        <begin position="368"/>
        <end position="432"/>
    </location>
</feature>
<accession>A0A8H7VKH6</accession>
<evidence type="ECO:0000256" key="1">
    <source>
        <dbReference type="ARBA" id="ARBA00022723"/>
    </source>
</evidence>
<feature type="region of interest" description="Disordered" evidence="5">
    <location>
        <begin position="368"/>
        <end position="456"/>
    </location>
</feature>
<keyword evidence="1" id="KW-0479">Metal-binding</keyword>
<feature type="compositionally biased region" description="Polar residues" evidence="5">
    <location>
        <begin position="617"/>
        <end position="626"/>
    </location>
</feature>
<evidence type="ECO:0000259" key="6">
    <source>
        <dbReference type="PROSITE" id="PS50016"/>
    </source>
</evidence>
<feature type="domain" description="PHD-type" evidence="6">
    <location>
        <begin position="463"/>
        <end position="522"/>
    </location>
</feature>
<dbReference type="PROSITE" id="PS01359">
    <property type="entry name" value="ZF_PHD_1"/>
    <property type="match status" value="1"/>
</dbReference>
<feature type="region of interest" description="Disordered" evidence="5">
    <location>
        <begin position="537"/>
        <end position="777"/>
    </location>
</feature>
<dbReference type="InterPro" id="IPR013083">
    <property type="entry name" value="Znf_RING/FYVE/PHD"/>
</dbReference>
<dbReference type="OrthoDB" id="303107at2759"/>
<feature type="compositionally biased region" description="Basic and acidic residues" evidence="5">
    <location>
        <begin position="136"/>
        <end position="155"/>
    </location>
</feature>
<feature type="compositionally biased region" description="Polar residues" evidence="5">
    <location>
        <begin position="157"/>
        <end position="166"/>
    </location>
</feature>
<feature type="compositionally biased region" description="Polar residues" evidence="5">
    <location>
        <begin position="683"/>
        <end position="692"/>
    </location>
</feature>
<dbReference type="PANTHER" id="PTHR14296">
    <property type="entry name" value="REMODELING AND SPACING FACTOR 1"/>
    <property type="match status" value="1"/>
</dbReference>
<organism evidence="7 8">
    <name type="scientific">Circinella minor</name>
    <dbReference type="NCBI Taxonomy" id="1195481"/>
    <lineage>
        <taxon>Eukaryota</taxon>
        <taxon>Fungi</taxon>
        <taxon>Fungi incertae sedis</taxon>
        <taxon>Mucoromycota</taxon>
        <taxon>Mucoromycotina</taxon>
        <taxon>Mucoromycetes</taxon>
        <taxon>Mucorales</taxon>
        <taxon>Lichtheimiaceae</taxon>
        <taxon>Circinella</taxon>
    </lineage>
</organism>
<dbReference type="InterPro" id="IPR011011">
    <property type="entry name" value="Znf_FYVE_PHD"/>
</dbReference>
<keyword evidence="2 4" id="KW-0863">Zinc-finger</keyword>
<dbReference type="SMART" id="SM00249">
    <property type="entry name" value="PHD"/>
    <property type="match status" value="1"/>
</dbReference>